<name>A0ABZ0QRQ3_9FIRM</name>
<dbReference type="Pfam" id="PF07454">
    <property type="entry name" value="SpoIIP"/>
    <property type="match status" value="1"/>
</dbReference>
<evidence type="ECO:0000313" key="4">
    <source>
        <dbReference type="Proteomes" id="UP001304683"/>
    </source>
</evidence>
<sequence length="348" mass="36660">MAPTGPGPWRGSRGLATATRWIGPGARVVLWVALAVAVVVVVALGWWRRPGPERLQWGEQPFVLVYHTHATEAFLPDLPGGDRPGRDIHRDAFSRDPRRSVRAVGQTLARRLAERGLDVLWNGTVYDAAGRDEAYQRARASLQDLLARYPSIRVALDVHRDATTTRVQVGGQPAAGVLLVVGAGHPGWHRNLALAEALADRLGRIHPGLVRGIALRPWHYNQDLLPGALLVEIGGAENTLAETVRTARWVADALVEALAIRPGRPPARPTTLPRPRPWRAATSSSPAWAAAGPAGGSARGPGVGPAAGPAALAGSFAARHPVAVGGPAPLPRAEAVGGSPSPSAAVRR</sequence>
<feature type="region of interest" description="Disordered" evidence="1">
    <location>
        <begin position="262"/>
        <end position="348"/>
    </location>
</feature>
<feature type="compositionally biased region" description="Low complexity" evidence="1">
    <location>
        <begin position="306"/>
        <end position="319"/>
    </location>
</feature>
<protein>
    <submittedName>
        <fullName evidence="3">Stage II sporulation protein P</fullName>
    </submittedName>
</protein>
<feature type="compositionally biased region" description="Gly residues" evidence="1">
    <location>
        <begin position="293"/>
        <end position="305"/>
    </location>
</feature>
<keyword evidence="2" id="KW-1133">Transmembrane helix</keyword>
<keyword evidence="2" id="KW-0472">Membrane</keyword>
<dbReference type="NCBIfam" id="TIGR02867">
    <property type="entry name" value="spore_II_P"/>
    <property type="match status" value="1"/>
</dbReference>
<dbReference type="EMBL" id="CP132508">
    <property type="protein sequence ID" value="WPD19389.1"/>
    <property type="molecule type" value="Genomic_DNA"/>
</dbReference>
<proteinExistence type="predicted"/>
<dbReference type="RefSeq" id="WP_243123762.1">
    <property type="nucleotide sequence ID" value="NZ_CP132508.1"/>
</dbReference>
<evidence type="ECO:0000256" key="1">
    <source>
        <dbReference type="SAM" id="MobiDB-lite"/>
    </source>
</evidence>
<dbReference type="InterPro" id="IPR010897">
    <property type="entry name" value="Spore_II_P"/>
</dbReference>
<keyword evidence="2" id="KW-0812">Transmembrane</keyword>
<organism evidence="3 4">
    <name type="scientific">Thermaerobacter composti</name>
    <dbReference type="NCBI Taxonomy" id="554949"/>
    <lineage>
        <taxon>Bacteria</taxon>
        <taxon>Bacillati</taxon>
        <taxon>Bacillota</taxon>
        <taxon>Clostridia</taxon>
        <taxon>Eubacteriales</taxon>
        <taxon>Clostridiales Family XVII. Incertae Sedis</taxon>
        <taxon>Thermaerobacter</taxon>
    </lineage>
</organism>
<reference evidence="3 4" key="1">
    <citation type="submission" date="2023-08" db="EMBL/GenBank/DDBJ databases">
        <title>Genome sequence of Thermaerobacter compostii strain Ins1, a spore-forming filamentous bacterium isolated from a deep geothermal reservoir.</title>
        <authorList>
            <person name="Bregnard D."/>
            <person name="Gonzalez D."/>
            <person name="Junier P."/>
        </authorList>
    </citation>
    <scope>NUCLEOTIDE SEQUENCE [LARGE SCALE GENOMIC DNA]</scope>
    <source>
        <strain evidence="3 4">Ins1</strain>
    </source>
</reference>
<feature type="compositionally biased region" description="Low complexity" evidence="1">
    <location>
        <begin position="276"/>
        <end position="292"/>
    </location>
</feature>
<feature type="transmembrane region" description="Helical" evidence="2">
    <location>
        <begin position="28"/>
        <end position="47"/>
    </location>
</feature>
<gene>
    <name evidence="3" type="ORF">Q5761_01580</name>
</gene>
<feature type="compositionally biased region" description="Pro residues" evidence="1">
    <location>
        <begin position="263"/>
        <end position="275"/>
    </location>
</feature>
<evidence type="ECO:0000256" key="2">
    <source>
        <dbReference type="SAM" id="Phobius"/>
    </source>
</evidence>
<dbReference type="Proteomes" id="UP001304683">
    <property type="component" value="Chromosome"/>
</dbReference>
<accession>A0ABZ0QRQ3</accession>
<keyword evidence="4" id="KW-1185">Reference proteome</keyword>
<evidence type="ECO:0000313" key="3">
    <source>
        <dbReference type="EMBL" id="WPD19389.1"/>
    </source>
</evidence>